<protein>
    <recommendedName>
        <fullName evidence="3">TnsA endonuclease N terminal</fullName>
    </recommendedName>
</protein>
<proteinExistence type="predicted"/>
<dbReference type="Proteomes" id="UP000198307">
    <property type="component" value="Unassembled WGS sequence"/>
</dbReference>
<gene>
    <name evidence="1" type="ORF">SAMN05444959_1313</name>
</gene>
<dbReference type="AlphaFoldDB" id="A0A239Q2W4"/>
<name>A0A239Q2W4_9RHOB</name>
<keyword evidence="2" id="KW-1185">Reference proteome</keyword>
<reference evidence="1 2" key="1">
    <citation type="submission" date="2017-07" db="EMBL/GenBank/DDBJ databases">
        <authorList>
            <person name="Sun Z.S."/>
            <person name="Albrecht U."/>
            <person name="Echele G."/>
            <person name="Lee C.C."/>
        </authorList>
    </citation>
    <scope>NUCLEOTIDE SEQUENCE [LARGE SCALE GENOMIC DNA]</scope>
    <source>
        <strain evidence="1 2">DSM 14827</strain>
    </source>
</reference>
<dbReference type="EMBL" id="FZQB01000031">
    <property type="protein sequence ID" value="SNT76835.1"/>
    <property type="molecule type" value="Genomic_DNA"/>
</dbReference>
<evidence type="ECO:0000313" key="2">
    <source>
        <dbReference type="Proteomes" id="UP000198307"/>
    </source>
</evidence>
<organism evidence="1 2">
    <name type="scientific">Paracoccus seriniphilus</name>
    <dbReference type="NCBI Taxonomy" id="184748"/>
    <lineage>
        <taxon>Bacteria</taxon>
        <taxon>Pseudomonadati</taxon>
        <taxon>Pseudomonadota</taxon>
        <taxon>Alphaproteobacteria</taxon>
        <taxon>Rhodobacterales</taxon>
        <taxon>Paracoccaceae</taxon>
        <taxon>Paracoccus</taxon>
    </lineage>
</organism>
<evidence type="ECO:0000313" key="1">
    <source>
        <dbReference type="EMBL" id="SNT76835.1"/>
    </source>
</evidence>
<sequence length="171" mass="19189">MLAGRRDVFNIHEQSAPISYRNRRGRPQAHYPDFLLTKRCGTRLAIAVKPHGLVESTGFRDELALVRKNMPLSYAKDLVLITEKSFAPCEARNAERFHEFRRHADPDADALILDLLANLKMDTTIASLVAASGLEGRGFRAVFRAIYNGLASTIRKVDIRPSTVIRTEVSK</sequence>
<evidence type="ECO:0008006" key="3">
    <source>
        <dbReference type="Google" id="ProtNLM"/>
    </source>
</evidence>
<accession>A0A239Q2W4</accession>